<dbReference type="PANTHER" id="PTHR10372:SF5">
    <property type="entry name" value="SPLICING REGULATOR ARVCF"/>
    <property type="match status" value="1"/>
</dbReference>
<comment type="similarity">
    <text evidence="2">Belongs to the beta-catenin family.</text>
</comment>
<keyword evidence="5" id="KW-0965">Cell junction</keyword>
<accession>A0AAD9C2U0</accession>
<feature type="repeat" description="ARM" evidence="6">
    <location>
        <begin position="137"/>
        <end position="174"/>
    </location>
</feature>
<name>A0AAD9C2U0_DISEL</name>
<evidence type="ECO:0000256" key="3">
    <source>
        <dbReference type="ARBA" id="ARBA00022737"/>
    </source>
</evidence>
<proteinExistence type="inferred from homology"/>
<dbReference type="GO" id="GO:0005737">
    <property type="term" value="C:cytoplasm"/>
    <property type="evidence" value="ECO:0007669"/>
    <property type="project" value="TreeGrafter"/>
</dbReference>
<feature type="non-terminal residue" evidence="8">
    <location>
        <position position="1"/>
    </location>
</feature>
<dbReference type="SUPFAM" id="SSF48371">
    <property type="entry name" value="ARM repeat"/>
    <property type="match status" value="1"/>
</dbReference>
<evidence type="ECO:0000256" key="1">
    <source>
        <dbReference type="ARBA" id="ARBA00004282"/>
    </source>
</evidence>
<feature type="region of interest" description="Disordered" evidence="7">
    <location>
        <begin position="276"/>
        <end position="301"/>
    </location>
</feature>
<dbReference type="GO" id="GO:0005634">
    <property type="term" value="C:nucleus"/>
    <property type="evidence" value="ECO:0007669"/>
    <property type="project" value="TreeGrafter"/>
</dbReference>
<dbReference type="GO" id="GO:0098609">
    <property type="term" value="P:cell-cell adhesion"/>
    <property type="evidence" value="ECO:0007669"/>
    <property type="project" value="InterPro"/>
</dbReference>
<dbReference type="PROSITE" id="PS50176">
    <property type="entry name" value="ARM_REPEAT"/>
    <property type="match status" value="1"/>
</dbReference>
<evidence type="ECO:0000313" key="9">
    <source>
        <dbReference type="Proteomes" id="UP001228049"/>
    </source>
</evidence>
<dbReference type="InterPro" id="IPR028435">
    <property type="entry name" value="Plakophilin/d_Catenin"/>
</dbReference>
<dbReference type="EMBL" id="JASDAP010000013">
    <property type="protein sequence ID" value="KAK1893334.1"/>
    <property type="molecule type" value="Genomic_DNA"/>
</dbReference>
<dbReference type="Gene3D" id="1.25.10.10">
    <property type="entry name" value="Leucine-rich Repeat Variant"/>
    <property type="match status" value="1"/>
</dbReference>
<feature type="region of interest" description="Disordered" evidence="7">
    <location>
        <begin position="24"/>
        <end position="68"/>
    </location>
</feature>
<dbReference type="PANTHER" id="PTHR10372">
    <property type="entry name" value="PLAKOPHILLIN-RELATED"/>
    <property type="match status" value="1"/>
</dbReference>
<dbReference type="Pfam" id="PF00514">
    <property type="entry name" value="Arm"/>
    <property type="match status" value="2"/>
</dbReference>
<evidence type="ECO:0000313" key="8">
    <source>
        <dbReference type="EMBL" id="KAK1893334.1"/>
    </source>
</evidence>
<sequence>SVENCVCIMRNLSYHVHKEVPGAERFQDPSAPQTPGSAGPQRKKKDDAGCFGGKKAKGRKNGDNDKNYDTIDLPKRCEPTKGFELLYQPEVVRLYLSLLTESQNYNTLEAAAGALQNLSAGQWTWSNYIRATVRKEKGLPILVELLRSDSDKVVRAVSIALRNLSIDRRNKDLIGSYAMRDLVSNLPSGQQRPAKNLEEDTVVAILNTIHEIVTDSSENARSLAQAQAIEKLVAINRTSQSARETKAASHVLQTVWSYKELRNALTKDGWNKSHFQPTATVTPKATKNGKPGYDDTTLPLMEKNQDGYSTIDQRDKDLKYKTVDGSVEQTEREPLKNDTNRKHYIRSNRPAVSLVDACDVKPQPVDSWV</sequence>
<evidence type="ECO:0000256" key="7">
    <source>
        <dbReference type="SAM" id="MobiDB-lite"/>
    </source>
</evidence>
<evidence type="ECO:0000256" key="4">
    <source>
        <dbReference type="ARBA" id="ARBA00022889"/>
    </source>
</evidence>
<gene>
    <name evidence="8" type="ORF">KUDE01_008403</name>
</gene>
<keyword evidence="4" id="KW-0130">Cell adhesion</keyword>
<evidence type="ECO:0000256" key="6">
    <source>
        <dbReference type="PROSITE-ProRule" id="PRU00259"/>
    </source>
</evidence>
<dbReference type="InterPro" id="IPR000225">
    <property type="entry name" value="Armadillo"/>
</dbReference>
<comment type="subcellular location">
    <subcellularLocation>
        <location evidence="1">Cell junction</location>
    </subcellularLocation>
</comment>
<organism evidence="8 9">
    <name type="scientific">Dissostichus eleginoides</name>
    <name type="common">Patagonian toothfish</name>
    <name type="synonym">Dissostichus amissus</name>
    <dbReference type="NCBI Taxonomy" id="100907"/>
    <lineage>
        <taxon>Eukaryota</taxon>
        <taxon>Metazoa</taxon>
        <taxon>Chordata</taxon>
        <taxon>Craniata</taxon>
        <taxon>Vertebrata</taxon>
        <taxon>Euteleostomi</taxon>
        <taxon>Actinopterygii</taxon>
        <taxon>Neopterygii</taxon>
        <taxon>Teleostei</taxon>
        <taxon>Neoteleostei</taxon>
        <taxon>Acanthomorphata</taxon>
        <taxon>Eupercaria</taxon>
        <taxon>Perciformes</taxon>
        <taxon>Notothenioidei</taxon>
        <taxon>Nototheniidae</taxon>
        <taxon>Dissostichus</taxon>
    </lineage>
</organism>
<reference evidence="8" key="1">
    <citation type="submission" date="2023-04" db="EMBL/GenBank/DDBJ databases">
        <title>Chromosome-level genome of Chaenocephalus aceratus.</title>
        <authorList>
            <person name="Park H."/>
        </authorList>
    </citation>
    <scope>NUCLEOTIDE SEQUENCE</scope>
    <source>
        <strain evidence="8">DE</strain>
        <tissue evidence="8">Muscle</tissue>
    </source>
</reference>
<dbReference type="GO" id="GO:0005886">
    <property type="term" value="C:plasma membrane"/>
    <property type="evidence" value="ECO:0007669"/>
    <property type="project" value="TreeGrafter"/>
</dbReference>
<evidence type="ECO:0000256" key="2">
    <source>
        <dbReference type="ARBA" id="ARBA00005462"/>
    </source>
</evidence>
<dbReference type="AlphaFoldDB" id="A0AAD9C2U0"/>
<protein>
    <submittedName>
        <fullName evidence="8">Armadillo repeat protein deleted in velo-cardio-facial syndrome</fullName>
    </submittedName>
</protein>
<dbReference type="InterPro" id="IPR016024">
    <property type="entry name" value="ARM-type_fold"/>
</dbReference>
<keyword evidence="3" id="KW-0677">Repeat</keyword>
<dbReference type="SMART" id="SM00185">
    <property type="entry name" value="ARM"/>
    <property type="match status" value="3"/>
</dbReference>
<dbReference type="GO" id="GO:0005912">
    <property type="term" value="C:adherens junction"/>
    <property type="evidence" value="ECO:0007669"/>
    <property type="project" value="TreeGrafter"/>
</dbReference>
<dbReference type="InterPro" id="IPR011989">
    <property type="entry name" value="ARM-like"/>
</dbReference>
<dbReference type="Proteomes" id="UP001228049">
    <property type="component" value="Unassembled WGS sequence"/>
</dbReference>
<evidence type="ECO:0000256" key="5">
    <source>
        <dbReference type="ARBA" id="ARBA00022949"/>
    </source>
</evidence>
<keyword evidence="9" id="KW-1185">Reference proteome</keyword>
<feature type="compositionally biased region" description="Polar residues" evidence="7">
    <location>
        <begin position="276"/>
        <end position="285"/>
    </location>
</feature>
<comment type="caution">
    <text evidence="8">The sequence shown here is derived from an EMBL/GenBank/DDBJ whole genome shotgun (WGS) entry which is preliminary data.</text>
</comment>